<gene>
    <name evidence="7" type="ORF">LARSCL_LOCUS2326</name>
</gene>
<keyword evidence="2" id="KW-0235">DNA replication</keyword>
<evidence type="ECO:0000313" key="7">
    <source>
        <dbReference type="EMBL" id="CAL1265093.1"/>
    </source>
</evidence>
<dbReference type="GO" id="GO:0031390">
    <property type="term" value="C:Ctf18 RFC-like complex"/>
    <property type="evidence" value="ECO:0007669"/>
    <property type="project" value="InterPro"/>
</dbReference>
<keyword evidence="3" id="KW-0238">DNA-binding</keyword>
<comment type="subcellular location">
    <subcellularLocation>
        <location evidence="1">Nucleus</location>
    </subcellularLocation>
</comment>
<dbReference type="PANTHER" id="PTHR28605">
    <property type="entry name" value="CTF8, CHROMOSOME TRANSMISSION FIDELITY FACTOR 8 HOMOLOG (S. CEREVISIAE)"/>
    <property type="match status" value="1"/>
</dbReference>
<proteinExistence type="inferred from homology"/>
<keyword evidence="4" id="KW-0539">Nucleus</keyword>
<dbReference type="GO" id="GO:0003677">
    <property type="term" value="F:DNA binding"/>
    <property type="evidence" value="ECO:0007669"/>
    <property type="project" value="UniProtKB-KW"/>
</dbReference>
<accession>A0AAV1Z196</accession>
<dbReference type="GO" id="GO:0007064">
    <property type="term" value="P:mitotic sister chromatid cohesion"/>
    <property type="evidence" value="ECO:0007669"/>
    <property type="project" value="InterPro"/>
</dbReference>
<comment type="caution">
    <text evidence="7">The sequence shown here is derived from an EMBL/GenBank/DDBJ whole genome shotgun (WGS) entry which is preliminary data.</text>
</comment>
<evidence type="ECO:0000256" key="3">
    <source>
        <dbReference type="ARBA" id="ARBA00023125"/>
    </source>
</evidence>
<organism evidence="7 8">
    <name type="scientific">Larinioides sclopetarius</name>
    <dbReference type="NCBI Taxonomy" id="280406"/>
    <lineage>
        <taxon>Eukaryota</taxon>
        <taxon>Metazoa</taxon>
        <taxon>Ecdysozoa</taxon>
        <taxon>Arthropoda</taxon>
        <taxon>Chelicerata</taxon>
        <taxon>Arachnida</taxon>
        <taxon>Araneae</taxon>
        <taxon>Araneomorphae</taxon>
        <taxon>Entelegynae</taxon>
        <taxon>Araneoidea</taxon>
        <taxon>Araneidae</taxon>
        <taxon>Larinioides</taxon>
    </lineage>
</organism>
<keyword evidence="8" id="KW-1185">Reference proteome</keyword>
<dbReference type="Proteomes" id="UP001497382">
    <property type="component" value="Unassembled WGS sequence"/>
</dbReference>
<dbReference type="Pfam" id="PF09696">
    <property type="entry name" value="Ctf8"/>
    <property type="match status" value="1"/>
</dbReference>
<evidence type="ECO:0000256" key="5">
    <source>
        <dbReference type="ARBA" id="ARBA00023306"/>
    </source>
</evidence>
<dbReference type="InterPro" id="IPR018607">
    <property type="entry name" value="Ctf8"/>
</dbReference>
<evidence type="ECO:0000256" key="6">
    <source>
        <dbReference type="ARBA" id="ARBA00038447"/>
    </source>
</evidence>
<dbReference type="GO" id="GO:0006260">
    <property type="term" value="P:DNA replication"/>
    <property type="evidence" value="ECO:0007669"/>
    <property type="project" value="UniProtKB-KW"/>
</dbReference>
<evidence type="ECO:0000256" key="1">
    <source>
        <dbReference type="ARBA" id="ARBA00004123"/>
    </source>
</evidence>
<evidence type="ECO:0000313" key="8">
    <source>
        <dbReference type="Proteomes" id="UP001497382"/>
    </source>
</evidence>
<keyword evidence="5" id="KW-0131">Cell cycle</keyword>
<evidence type="ECO:0000256" key="4">
    <source>
        <dbReference type="ARBA" id="ARBA00023242"/>
    </source>
</evidence>
<sequence length="188" mass="21210">MDNMLLPIALWNVNDQRHRTDNAVEGWNSKLNGMIGRQQLNVQLLVKCLKDEANNISHVIRRRELGEFGVKRKKNDDSQSLKEWAIIEVQGDLESSTGDSISGKLIGHLIYSAKGRPILIIGYHILYGKIVENNPPLAILQRSRSSHALSSDPTYNDKVSSTEYTVLALVKKKITFRTRPKPIISVCH</sequence>
<dbReference type="PANTHER" id="PTHR28605:SF1">
    <property type="entry name" value="CHROMOSOME TRANSMISSION FIDELITY FACTOR 8"/>
    <property type="match status" value="1"/>
</dbReference>
<protein>
    <submittedName>
        <fullName evidence="7">Uncharacterized protein</fullName>
    </submittedName>
</protein>
<evidence type="ECO:0000256" key="2">
    <source>
        <dbReference type="ARBA" id="ARBA00022705"/>
    </source>
</evidence>
<reference evidence="7 8" key="1">
    <citation type="submission" date="2024-04" db="EMBL/GenBank/DDBJ databases">
        <authorList>
            <person name="Rising A."/>
            <person name="Reimegard J."/>
            <person name="Sonavane S."/>
            <person name="Akerstrom W."/>
            <person name="Nylinder S."/>
            <person name="Hedman E."/>
            <person name="Kallberg Y."/>
        </authorList>
    </citation>
    <scope>NUCLEOTIDE SEQUENCE [LARGE SCALE GENOMIC DNA]</scope>
</reference>
<comment type="similarity">
    <text evidence="6">Belongs to the CTF8 family.</text>
</comment>
<dbReference type="AlphaFoldDB" id="A0AAV1Z196"/>
<dbReference type="EMBL" id="CAXIEN010000016">
    <property type="protein sequence ID" value="CAL1265093.1"/>
    <property type="molecule type" value="Genomic_DNA"/>
</dbReference>
<name>A0AAV1Z196_9ARAC</name>